<organism evidence="2 3">
    <name type="scientific">Candidatus Scalindua rubra</name>
    <dbReference type="NCBI Taxonomy" id="1872076"/>
    <lineage>
        <taxon>Bacteria</taxon>
        <taxon>Pseudomonadati</taxon>
        <taxon>Planctomycetota</taxon>
        <taxon>Candidatus Brocadiia</taxon>
        <taxon>Candidatus Brocadiales</taxon>
        <taxon>Candidatus Scalinduaceae</taxon>
        <taxon>Candidatus Scalindua</taxon>
    </lineage>
</organism>
<gene>
    <name evidence="2" type="ORF">SCARUB_05246</name>
</gene>
<comment type="caution">
    <text evidence="2">The sequence shown here is derived from an EMBL/GenBank/DDBJ whole genome shotgun (WGS) entry which is preliminary data.</text>
</comment>
<dbReference type="Pfam" id="PF01609">
    <property type="entry name" value="DDE_Tnp_1"/>
    <property type="match status" value="1"/>
</dbReference>
<dbReference type="AlphaFoldDB" id="A0A1E3X225"/>
<proteinExistence type="predicted"/>
<accession>A0A1E3X225</accession>
<protein>
    <recommendedName>
        <fullName evidence="1">Transposase IS4-like domain-containing protein</fullName>
    </recommendedName>
</protein>
<dbReference type="GO" id="GO:0006313">
    <property type="term" value="P:DNA transposition"/>
    <property type="evidence" value="ECO:0007669"/>
    <property type="project" value="InterPro"/>
</dbReference>
<dbReference type="InterPro" id="IPR002559">
    <property type="entry name" value="Transposase_11"/>
</dbReference>
<sequence length="333" mass="38262">MQLFYFLSSYLLSFPYNTLRNHLGIDGYAKIHVNFVNEAKEIKLLNPDIKVLPKKRRKKGLILIGDSTPIRAYCCTKGIKQEDGSWIFTDPSVTFGRPHHRDKYPVGHKAHSLITITGIPMVSIVSTRRDSDEIHIFPLLDEFKKRFPSLNIAYIVLDAGYDSEEIHKGIYEGYNIVPVIIRGKLVYPKGFNSEGIPLCDFGYPFIKTGIDYKRNRTRYHCKKICKKDTQIIFPCPHSDSGGLVSYTYFRDSYRKYGPATPDTIIYKKLKPFRTAIERGFGLLKENRCRAEYTNTYMGIDNVAMHVIEHDIVLTQDIIFGYRTTGKVSPVIKV</sequence>
<evidence type="ECO:0000313" key="2">
    <source>
        <dbReference type="EMBL" id="ODS29655.1"/>
    </source>
</evidence>
<evidence type="ECO:0000259" key="1">
    <source>
        <dbReference type="Pfam" id="PF01609"/>
    </source>
</evidence>
<dbReference type="GO" id="GO:0004803">
    <property type="term" value="F:transposase activity"/>
    <property type="evidence" value="ECO:0007669"/>
    <property type="project" value="InterPro"/>
</dbReference>
<reference evidence="2 3" key="1">
    <citation type="submission" date="2016-07" db="EMBL/GenBank/DDBJ databases">
        <title>Draft genome of Scalindua rubra, obtained from a brine-seawater interface in the Red Sea, sheds light on salt adaptation in anammox bacteria.</title>
        <authorList>
            <person name="Speth D.R."/>
            <person name="Lagkouvardos I."/>
            <person name="Wang Y."/>
            <person name="Qian P.-Y."/>
            <person name="Dutilh B.E."/>
            <person name="Jetten M.S."/>
        </authorList>
    </citation>
    <scope>NUCLEOTIDE SEQUENCE [LARGE SCALE GENOMIC DNA]</scope>
    <source>
        <strain evidence="2">BSI-1</strain>
    </source>
</reference>
<dbReference type="Proteomes" id="UP000094056">
    <property type="component" value="Unassembled WGS sequence"/>
</dbReference>
<feature type="domain" description="Transposase IS4-like" evidence="1">
    <location>
        <begin position="61"/>
        <end position="253"/>
    </location>
</feature>
<name>A0A1E3X225_9BACT</name>
<evidence type="ECO:0000313" key="3">
    <source>
        <dbReference type="Proteomes" id="UP000094056"/>
    </source>
</evidence>
<dbReference type="EMBL" id="MAYW01000424">
    <property type="protein sequence ID" value="ODS29655.1"/>
    <property type="molecule type" value="Genomic_DNA"/>
</dbReference>
<dbReference type="GO" id="GO:0003677">
    <property type="term" value="F:DNA binding"/>
    <property type="evidence" value="ECO:0007669"/>
    <property type="project" value="InterPro"/>
</dbReference>